<dbReference type="Gene3D" id="2.120.10.30">
    <property type="entry name" value="TolB, C-terminal domain"/>
    <property type="match status" value="1"/>
</dbReference>
<dbReference type="InterPro" id="IPR050952">
    <property type="entry name" value="TRIM-NHL_E3_ligases"/>
</dbReference>
<dbReference type="eggNOG" id="COG3391">
    <property type="taxonomic scope" value="Bacteria"/>
</dbReference>
<evidence type="ECO:0000256" key="4">
    <source>
        <dbReference type="SAM" id="SignalP"/>
    </source>
</evidence>
<dbReference type="Proteomes" id="UP000000577">
    <property type="component" value="Chromosome"/>
</dbReference>
<dbReference type="PROSITE" id="PS51257">
    <property type="entry name" value="PROKAR_LIPOPROTEIN"/>
    <property type="match status" value="1"/>
</dbReference>
<feature type="chain" id="PRO_5004286290" evidence="4">
    <location>
        <begin position="34"/>
        <end position="412"/>
    </location>
</feature>
<protein>
    <submittedName>
        <fullName evidence="5">NHL repeat domain lipoprotein</fullName>
    </submittedName>
</protein>
<evidence type="ECO:0000256" key="2">
    <source>
        <dbReference type="PROSITE-ProRule" id="PRU00504"/>
    </source>
</evidence>
<gene>
    <name evidence="5" type="ordered locus">GSU3222</name>
</gene>
<dbReference type="PANTHER" id="PTHR24104:SF25">
    <property type="entry name" value="PROTEIN LIN-41"/>
    <property type="match status" value="1"/>
</dbReference>
<reference evidence="5 6" key="1">
    <citation type="journal article" date="2003" name="Science">
        <title>Genome of Geobacter sulfurreducens: metal reduction in subsurface environments.</title>
        <authorList>
            <person name="Methe B.A."/>
            <person name="Nelson K.E."/>
            <person name="Eisen J.A."/>
            <person name="Paulsen I.T."/>
            <person name="Nelson W."/>
            <person name="Heidelberg J.F."/>
            <person name="Wu D."/>
            <person name="Wu M."/>
            <person name="Ward N."/>
            <person name="Beanan M.J."/>
            <person name="Dodson R.J."/>
            <person name="Madupu R."/>
            <person name="Brinkac L.M."/>
            <person name="Daugherty S.C."/>
            <person name="DeBoy R.T."/>
            <person name="Durkin A.S."/>
            <person name="Gwinn M."/>
            <person name="Kolonay J.F."/>
            <person name="Sullivan S.A."/>
            <person name="Haft D.H."/>
            <person name="Selengut J."/>
            <person name="Davidsen T.M."/>
            <person name="Zafar N."/>
            <person name="White O."/>
            <person name="Tran B."/>
            <person name="Romero C."/>
            <person name="Forberger H.A."/>
            <person name="Weidman J."/>
            <person name="Khouri H."/>
            <person name="Feldblyum T.V."/>
            <person name="Utterback T.R."/>
            <person name="Van Aken S.E."/>
            <person name="Lovley D.R."/>
            <person name="Fraser C.M."/>
        </authorList>
    </citation>
    <scope>NUCLEOTIDE SEQUENCE [LARGE SCALE GENOMIC DNA]</scope>
    <source>
        <strain evidence="6">ATCC 51573 / DSM 12127 / PCA</strain>
    </source>
</reference>
<dbReference type="InterPro" id="IPR011042">
    <property type="entry name" value="6-blade_b-propeller_TolB-like"/>
</dbReference>
<feature type="compositionally biased region" description="Low complexity" evidence="3">
    <location>
        <begin position="401"/>
        <end position="412"/>
    </location>
</feature>
<dbReference type="EnsemblBacteria" id="AAR36613">
    <property type="protein sequence ID" value="AAR36613"/>
    <property type="gene ID" value="GSU3222"/>
</dbReference>
<dbReference type="GO" id="GO:0008270">
    <property type="term" value="F:zinc ion binding"/>
    <property type="evidence" value="ECO:0007669"/>
    <property type="project" value="UniProtKB-KW"/>
</dbReference>
<dbReference type="KEGG" id="gsu:GSU3222"/>
<keyword evidence="1" id="KW-0677">Repeat</keyword>
<keyword evidence="6" id="KW-1185">Reference proteome</keyword>
<dbReference type="HOGENOM" id="CLU_008645_8_0_7"/>
<evidence type="ECO:0000313" key="5">
    <source>
        <dbReference type="EMBL" id="AAR36613.1"/>
    </source>
</evidence>
<dbReference type="PATRIC" id="fig|243231.5.peg.3244"/>
<evidence type="ECO:0000256" key="3">
    <source>
        <dbReference type="SAM" id="MobiDB-lite"/>
    </source>
</evidence>
<keyword evidence="5" id="KW-0449">Lipoprotein</keyword>
<proteinExistence type="predicted"/>
<reference evidence="5 6" key="2">
    <citation type="journal article" date="2012" name="BMC Genomics">
        <title>Comparative genomic analysis of Geobacter sulfurreducens KN400, a strain with enhanced capacity for extracellular electron transfer and electricity production.</title>
        <authorList>
            <person name="Butler J.E."/>
            <person name="Young N.D."/>
            <person name="Aklujkar M."/>
            <person name="Lovley D.R."/>
        </authorList>
    </citation>
    <scope>NUCLEOTIDE SEQUENCE [LARGE SCALE GENOMIC DNA]</scope>
    <source>
        <strain evidence="6">ATCC 51573 / DSM 12127 / PCA</strain>
    </source>
</reference>
<feature type="compositionally biased region" description="Basic and acidic residues" evidence="3">
    <location>
        <begin position="384"/>
        <end position="400"/>
    </location>
</feature>
<dbReference type="InterPro" id="IPR010620">
    <property type="entry name" value="SBBP_repeat"/>
</dbReference>
<feature type="repeat" description="NHL" evidence="2">
    <location>
        <begin position="126"/>
        <end position="161"/>
    </location>
</feature>
<evidence type="ECO:0000256" key="1">
    <source>
        <dbReference type="ARBA" id="ARBA00022737"/>
    </source>
</evidence>
<feature type="repeat" description="NHL" evidence="2">
    <location>
        <begin position="254"/>
        <end position="297"/>
    </location>
</feature>
<accession>Q747P3</accession>
<keyword evidence="4" id="KW-0732">Signal</keyword>
<feature type="signal peptide" evidence="4">
    <location>
        <begin position="1"/>
        <end position="33"/>
    </location>
</feature>
<dbReference type="SMR" id="Q747P3"/>
<organism evidence="5 6">
    <name type="scientific">Geobacter sulfurreducens (strain ATCC 51573 / DSM 12127 / PCA)</name>
    <dbReference type="NCBI Taxonomy" id="243231"/>
    <lineage>
        <taxon>Bacteria</taxon>
        <taxon>Pseudomonadati</taxon>
        <taxon>Thermodesulfobacteriota</taxon>
        <taxon>Desulfuromonadia</taxon>
        <taxon>Geobacterales</taxon>
        <taxon>Geobacteraceae</taxon>
        <taxon>Geobacter</taxon>
    </lineage>
</organism>
<dbReference type="InterPro" id="IPR001258">
    <property type="entry name" value="NHL_repeat"/>
</dbReference>
<dbReference type="RefSeq" id="WP_010943839.1">
    <property type="nucleotide sequence ID" value="NC_002939.5"/>
</dbReference>
<dbReference type="SUPFAM" id="SSF63829">
    <property type="entry name" value="Calcium-dependent phosphotriesterase"/>
    <property type="match status" value="1"/>
</dbReference>
<name>Q747P3_GEOSL</name>
<dbReference type="EMBL" id="AE017180">
    <property type="protein sequence ID" value="AAR36613.1"/>
    <property type="molecule type" value="Genomic_DNA"/>
</dbReference>
<dbReference type="STRING" id="243231.GSU3222"/>
<dbReference type="Pfam" id="PF06739">
    <property type="entry name" value="SBBP"/>
    <property type="match status" value="1"/>
</dbReference>
<sequence length="412" mass="44396">MKPRFAVAHRPFTQAARLFLLCSLLWISGCAGKTGTAGKTFFPPPPNLPRLQYLMGIANSTDVEGKDSSFSLFGGLAEQREKIRYIVKPYGITEAGGKLYVSDVGTAQIVVIDLPGKKFELLKGAAGPGKLTTPANVAVDKDGFIYVADAGRREVVVFTPEGDFLKAIGGDRDMKPVDVVVSGDRAFVLDIKSSDIKVFNVKSGQYLESFGTAGGPFERLAMPINLAMDSKGFLYATNGVSGRVLKFDRDGNLLLSFGQMGDGFGQFARPKGIAVDPTGLIHVVDGGHQNVQLFSDTGRLLLFYGDAGKDSTASLNLPAGIAYSTANLEYFQKMADSSFKLDGVVFVTNQGGKANKVAVYGYGKREGIDYEQEYEKIRKELEERARKAREKEAQEGKKAGQAEPKAAEPAAK</sequence>
<feature type="region of interest" description="Disordered" evidence="3">
    <location>
        <begin position="384"/>
        <end position="412"/>
    </location>
</feature>
<dbReference type="InParanoid" id="Q747P3"/>
<dbReference type="PROSITE" id="PS51125">
    <property type="entry name" value="NHL"/>
    <property type="match status" value="2"/>
</dbReference>
<dbReference type="OrthoDB" id="9774579at2"/>
<dbReference type="AlphaFoldDB" id="Q747P3"/>
<evidence type="ECO:0000313" key="6">
    <source>
        <dbReference type="Proteomes" id="UP000000577"/>
    </source>
</evidence>
<dbReference type="PANTHER" id="PTHR24104">
    <property type="entry name" value="E3 UBIQUITIN-PROTEIN LIGASE NHLRC1-RELATED"/>
    <property type="match status" value="1"/>
</dbReference>